<protein>
    <submittedName>
        <fullName evidence="2">Uncharacterized protein</fullName>
    </submittedName>
</protein>
<dbReference type="AlphaFoldDB" id="A0A7J6M0F3"/>
<gene>
    <name evidence="2" type="ORF">FOL47_004826</name>
</gene>
<accession>A0A7J6M0F3</accession>
<keyword evidence="1" id="KW-0175">Coiled coil</keyword>
<reference evidence="2 3" key="1">
    <citation type="submission" date="2020-04" db="EMBL/GenBank/DDBJ databases">
        <title>Perkinsus chesapeaki whole genome sequence.</title>
        <authorList>
            <person name="Bogema D.R."/>
        </authorList>
    </citation>
    <scope>NUCLEOTIDE SEQUENCE [LARGE SCALE GENOMIC DNA]</scope>
    <source>
        <strain evidence="2">ATCC PRA-425</strain>
    </source>
</reference>
<feature type="coiled-coil region" evidence="1">
    <location>
        <begin position="2"/>
        <end position="29"/>
    </location>
</feature>
<evidence type="ECO:0000256" key="1">
    <source>
        <dbReference type="SAM" id="Coils"/>
    </source>
</evidence>
<comment type="caution">
    <text evidence="2">The sequence shown here is derived from an EMBL/GenBank/DDBJ whole genome shotgun (WGS) entry which is preliminary data.</text>
</comment>
<evidence type="ECO:0000313" key="3">
    <source>
        <dbReference type="Proteomes" id="UP000591131"/>
    </source>
</evidence>
<name>A0A7J6M0F3_PERCH</name>
<proteinExistence type="predicted"/>
<evidence type="ECO:0000313" key="2">
    <source>
        <dbReference type="EMBL" id="KAF4665007.1"/>
    </source>
</evidence>
<keyword evidence="3" id="KW-1185">Reference proteome</keyword>
<sequence length="168" mass="18930">MLEKLTRDLQAIKAEQQALNKRIAHLEETNTLQRSCTLKLVYEDNSLEEKCPVWLRGSVQRHFKETFRHHFDDNLHHYEFSVGDLATPGALMRVDAQERCERAFSGMKSPLLIATVTESLQSVEDCRNAVSADEMLTAVPGGIIKCEVKNEASNNLCVDYSLPPGVID</sequence>
<organism evidence="2 3">
    <name type="scientific">Perkinsus chesapeaki</name>
    <name type="common">Clam parasite</name>
    <name type="synonym">Perkinsus andrewsi</name>
    <dbReference type="NCBI Taxonomy" id="330153"/>
    <lineage>
        <taxon>Eukaryota</taxon>
        <taxon>Sar</taxon>
        <taxon>Alveolata</taxon>
        <taxon>Perkinsozoa</taxon>
        <taxon>Perkinsea</taxon>
        <taxon>Perkinsida</taxon>
        <taxon>Perkinsidae</taxon>
        <taxon>Perkinsus</taxon>
    </lineage>
</organism>
<dbReference type="Proteomes" id="UP000591131">
    <property type="component" value="Unassembled WGS sequence"/>
</dbReference>
<dbReference type="EMBL" id="JAAPAO010000273">
    <property type="protein sequence ID" value="KAF4665007.1"/>
    <property type="molecule type" value="Genomic_DNA"/>
</dbReference>